<feature type="domain" description="tRNA-guanine(15) transglycosylase-like" evidence="2">
    <location>
        <begin position="20"/>
        <end position="484"/>
    </location>
</feature>
<organism evidence="3 4">
    <name type="scientific">Phanerochaete sordida</name>
    <dbReference type="NCBI Taxonomy" id="48140"/>
    <lineage>
        <taxon>Eukaryota</taxon>
        <taxon>Fungi</taxon>
        <taxon>Dikarya</taxon>
        <taxon>Basidiomycota</taxon>
        <taxon>Agaricomycotina</taxon>
        <taxon>Agaricomycetes</taxon>
        <taxon>Polyporales</taxon>
        <taxon>Phanerochaetaceae</taxon>
        <taxon>Phanerochaete</taxon>
    </lineage>
</organism>
<evidence type="ECO:0000256" key="1">
    <source>
        <dbReference type="SAM" id="MobiDB-lite"/>
    </source>
</evidence>
<dbReference type="PANTHER" id="PTHR46064">
    <property type="entry name" value="QUEUINE TRNA-RIBOSYLTRANSFERASE ACCESSORY SUBUNIT 2"/>
    <property type="match status" value="1"/>
</dbReference>
<accession>A0A9P3G3J2</accession>
<dbReference type="InterPro" id="IPR050852">
    <property type="entry name" value="Queuine_tRNA-ribosyltrfase"/>
</dbReference>
<dbReference type="SUPFAM" id="SSF51713">
    <property type="entry name" value="tRNA-guanine transglycosylase"/>
    <property type="match status" value="1"/>
</dbReference>
<dbReference type="AlphaFoldDB" id="A0A9P3G3J2"/>
<reference evidence="3 4" key="1">
    <citation type="submission" date="2021-08" db="EMBL/GenBank/DDBJ databases">
        <title>Draft Genome Sequence of Phanerochaete sordida strain YK-624.</title>
        <authorList>
            <person name="Mori T."/>
            <person name="Dohra H."/>
            <person name="Suzuki T."/>
            <person name="Kawagishi H."/>
            <person name="Hirai H."/>
        </authorList>
    </citation>
    <scope>NUCLEOTIDE SEQUENCE [LARGE SCALE GENOMIC DNA]</scope>
    <source>
        <strain evidence="3 4">YK-624</strain>
    </source>
</reference>
<sequence length="525" mass="58158">MASLKFDLLDTVEQATTFGPRLGVLSLQREDGSSLQIKTPGLITTTSRGVVPHLSRDHTSLTEAVRWVQLPFESFLERNPPIPTLQGGPHALHKFLGYKTHQHLLSLTVRDPSDGREMPANGKDHIAAMTIRGVRKITPTQWKEYMRACRPDVVAALSDVPFTQPPYSQKRITKSLERSTAWLADLLSSQSDLNHEPFNVLVHLVGSHDARARQAFSEGLVEPLYGKDAELIAPFKTLDEGVAGYILELEHLRASLVGADSPDIHDAVSQLCKASLAPLSFGKLRVIHTTSSPHDILQLVQDVGVDLFDAPWAHQAADLGIALDFRFPVSPPPLVVGQACSSPMRRDGGKLDIGHNLFDTAYAHDHSRFASTFIDAATASQLPDAHEARDFVCKCLACSPVTSEECLVHSSVDSFRNTNGESMNLPYTRAYVHHLLHTHEMSSHALLATHNLSVVDRLLADIRKMLSEPGGEARYREEAKKFYEAYDRQLSVFDEARAQWAKVERERGKGRLRREKDSDGANDAD</sequence>
<proteinExistence type="predicted"/>
<comment type="caution">
    <text evidence="3">The sequence shown here is derived from an EMBL/GenBank/DDBJ whole genome shotgun (WGS) entry which is preliminary data.</text>
</comment>
<evidence type="ECO:0000313" key="4">
    <source>
        <dbReference type="Proteomes" id="UP000703269"/>
    </source>
</evidence>
<dbReference type="GO" id="GO:0006400">
    <property type="term" value="P:tRNA modification"/>
    <property type="evidence" value="ECO:0007669"/>
    <property type="project" value="InterPro"/>
</dbReference>
<keyword evidence="4" id="KW-1185">Reference proteome</keyword>
<dbReference type="InterPro" id="IPR036511">
    <property type="entry name" value="TGT-like_sf"/>
</dbReference>
<dbReference type="Proteomes" id="UP000703269">
    <property type="component" value="Unassembled WGS sequence"/>
</dbReference>
<name>A0A9P3G3J2_9APHY</name>
<evidence type="ECO:0000259" key="2">
    <source>
        <dbReference type="Pfam" id="PF01702"/>
    </source>
</evidence>
<dbReference type="OrthoDB" id="27601at2759"/>
<dbReference type="Gene3D" id="3.20.20.105">
    <property type="entry name" value="Queuine tRNA-ribosyltransferase-like"/>
    <property type="match status" value="1"/>
</dbReference>
<gene>
    <name evidence="3" type="ORF">PsYK624_030570</name>
</gene>
<protein>
    <submittedName>
        <fullName evidence="3">Queuine tRNA-ribosyltransferase subunit</fullName>
    </submittedName>
</protein>
<dbReference type="Pfam" id="PF01702">
    <property type="entry name" value="TGT"/>
    <property type="match status" value="1"/>
</dbReference>
<feature type="region of interest" description="Disordered" evidence="1">
    <location>
        <begin position="504"/>
        <end position="525"/>
    </location>
</feature>
<dbReference type="PANTHER" id="PTHR46064:SF1">
    <property type="entry name" value="QUEUINE TRNA-RIBOSYLTRANSFERASE ACCESSORY SUBUNIT 2"/>
    <property type="match status" value="1"/>
</dbReference>
<evidence type="ECO:0000313" key="3">
    <source>
        <dbReference type="EMBL" id="GJE86974.1"/>
    </source>
</evidence>
<dbReference type="InterPro" id="IPR002616">
    <property type="entry name" value="tRNA_ribo_trans-like"/>
</dbReference>
<feature type="compositionally biased region" description="Basic and acidic residues" evidence="1">
    <location>
        <begin position="504"/>
        <end position="519"/>
    </location>
</feature>
<dbReference type="EMBL" id="BPQB01000005">
    <property type="protein sequence ID" value="GJE86974.1"/>
    <property type="molecule type" value="Genomic_DNA"/>
</dbReference>